<dbReference type="InterPro" id="IPR004619">
    <property type="entry name" value="Type_III_PanK"/>
</dbReference>
<comment type="catalytic activity">
    <reaction evidence="1 16">
        <text>(R)-pantothenate + ATP = (R)-4'-phosphopantothenate + ADP + H(+)</text>
        <dbReference type="Rhea" id="RHEA:16373"/>
        <dbReference type="ChEBI" id="CHEBI:10986"/>
        <dbReference type="ChEBI" id="CHEBI:15378"/>
        <dbReference type="ChEBI" id="CHEBI:29032"/>
        <dbReference type="ChEBI" id="CHEBI:30616"/>
        <dbReference type="ChEBI" id="CHEBI:456216"/>
        <dbReference type="EC" id="2.7.1.33"/>
    </reaction>
</comment>
<dbReference type="EMBL" id="ACBY02000023">
    <property type="protein sequence ID" value="EFB75771.1"/>
    <property type="molecule type" value="Genomic_DNA"/>
</dbReference>
<dbReference type="GO" id="GO:0005524">
    <property type="term" value="F:ATP binding"/>
    <property type="evidence" value="ECO:0007669"/>
    <property type="project" value="UniProtKB-UniRule"/>
</dbReference>
<dbReference type="STRING" id="411471.SUBVAR_05546"/>
<proteinExistence type="inferred from homology"/>
<feature type="active site" description="Proton acceptor" evidence="16">
    <location>
        <position position="124"/>
    </location>
</feature>
<feature type="binding site" evidence="16">
    <location>
        <begin position="18"/>
        <end position="25"/>
    </location>
    <ligand>
        <name>ATP</name>
        <dbReference type="ChEBI" id="CHEBI:30616"/>
    </ligand>
</feature>
<comment type="function">
    <text evidence="16">Catalyzes the phosphorylation of pantothenate (Pan), the first step in CoA biosynthesis.</text>
</comment>
<dbReference type="CDD" id="cd24015">
    <property type="entry name" value="ASKHA_NBD_PanK-III"/>
    <property type="match status" value="1"/>
</dbReference>
<comment type="subcellular location">
    <subcellularLocation>
        <location evidence="3 16">Cytoplasm</location>
    </subcellularLocation>
</comment>
<evidence type="ECO:0000256" key="16">
    <source>
        <dbReference type="HAMAP-Rule" id="MF_01274"/>
    </source>
</evidence>
<protein>
    <recommendedName>
        <fullName evidence="15 16">Type III pantothenate kinase</fullName>
        <ecNumber evidence="6 16">2.7.1.33</ecNumber>
    </recommendedName>
    <alternativeName>
        <fullName evidence="16">PanK-III</fullName>
    </alternativeName>
    <alternativeName>
        <fullName evidence="16">Pantothenic acid kinase</fullName>
    </alternativeName>
</protein>
<dbReference type="PANTHER" id="PTHR34265">
    <property type="entry name" value="TYPE III PANTOTHENATE KINASE"/>
    <property type="match status" value="1"/>
</dbReference>
<keyword evidence="16" id="KW-0479">Metal-binding</keyword>
<dbReference type="GO" id="GO:0046872">
    <property type="term" value="F:metal ion binding"/>
    <property type="evidence" value="ECO:0007669"/>
    <property type="project" value="UniProtKB-KW"/>
</dbReference>
<comment type="caution">
    <text evidence="16">Lacks conserved residue(s) required for the propagation of feature annotation.</text>
</comment>
<feature type="binding site" evidence="16">
    <location>
        <begin position="122"/>
        <end position="125"/>
    </location>
    <ligand>
        <name>substrate</name>
    </ligand>
</feature>
<evidence type="ECO:0000256" key="9">
    <source>
        <dbReference type="ARBA" id="ARBA00022741"/>
    </source>
</evidence>
<dbReference type="GO" id="GO:0015937">
    <property type="term" value="P:coenzyme A biosynthetic process"/>
    <property type="evidence" value="ECO:0007669"/>
    <property type="project" value="UniProtKB-UniRule"/>
</dbReference>
<comment type="pathway">
    <text evidence="4 16">Cofactor biosynthesis; coenzyme A biosynthesis; CoA from (R)-pantothenate: step 1/5.</text>
</comment>
<dbReference type="eggNOG" id="COG1521">
    <property type="taxonomic scope" value="Bacteria"/>
</dbReference>
<feature type="binding site" evidence="16">
    <location>
        <position position="199"/>
    </location>
    <ligand>
        <name>substrate</name>
    </ligand>
</feature>
<dbReference type="GO" id="GO:0004594">
    <property type="term" value="F:pantothenate kinase activity"/>
    <property type="evidence" value="ECO:0007669"/>
    <property type="project" value="UniProtKB-UniRule"/>
</dbReference>
<evidence type="ECO:0000256" key="4">
    <source>
        <dbReference type="ARBA" id="ARBA00005225"/>
    </source>
</evidence>
<keyword evidence="11 16" id="KW-0067">ATP-binding</keyword>
<keyword evidence="9 16" id="KW-0547">Nucleotide-binding</keyword>
<dbReference type="Pfam" id="PF03309">
    <property type="entry name" value="Pan_kinase"/>
    <property type="match status" value="1"/>
</dbReference>
<evidence type="ECO:0000256" key="3">
    <source>
        <dbReference type="ARBA" id="ARBA00004496"/>
    </source>
</evidence>
<evidence type="ECO:0000256" key="13">
    <source>
        <dbReference type="ARBA" id="ARBA00022993"/>
    </source>
</evidence>
<dbReference type="UniPathway" id="UPA00241">
    <property type="reaction ID" value="UER00352"/>
</dbReference>
<evidence type="ECO:0000256" key="15">
    <source>
        <dbReference type="ARBA" id="ARBA00040883"/>
    </source>
</evidence>
<dbReference type="Gene3D" id="3.30.420.40">
    <property type="match status" value="2"/>
</dbReference>
<dbReference type="Proteomes" id="UP000003438">
    <property type="component" value="Unassembled WGS sequence"/>
</dbReference>
<gene>
    <name evidence="16 17" type="primary">coaX</name>
    <name evidence="17" type="ORF">SUBVAR_05546</name>
</gene>
<evidence type="ECO:0000313" key="18">
    <source>
        <dbReference type="Proteomes" id="UP000003438"/>
    </source>
</evidence>
<evidence type="ECO:0000256" key="6">
    <source>
        <dbReference type="ARBA" id="ARBA00012102"/>
    </source>
</evidence>
<evidence type="ECO:0000256" key="10">
    <source>
        <dbReference type="ARBA" id="ARBA00022777"/>
    </source>
</evidence>
<comment type="similarity">
    <text evidence="14 16">Belongs to the type III pantothenate kinase family.</text>
</comment>
<evidence type="ECO:0000256" key="12">
    <source>
        <dbReference type="ARBA" id="ARBA00022958"/>
    </source>
</evidence>
<name>D1PMI6_9FIRM</name>
<feature type="binding site" evidence="16">
    <location>
        <position position="147"/>
    </location>
    <ligand>
        <name>ATP</name>
        <dbReference type="ChEBI" id="CHEBI:30616"/>
    </ligand>
</feature>
<dbReference type="AlphaFoldDB" id="D1PMI6"/>
<dbReference type="GO" id="GO:0005737">
    <property type="term" value="C:cytoplasm"/>
    <property type="evidence" value="ECO:0007669"/>
    <property type="project" value="UniProtKB-SubCell"/>
</dbReference>
<dbReference type="SUPFAM" id="SSF53067">
    <property type="entry name" value="Actin-like ATPase domain"/>
    <property type="match status" value="2"/>
</dbReference>
<comment type="caution">
    <text evidence="17">The sequence shown here is derived from an EMBL/GenBank/DDBJ whole genome shotgun (WGS) entry which is preliminary data.</text>
</comment>
<keyword evidence="7 16" id="KW-0963">Cytoplasm</keyword>
<dbReference type="PANTHER" id="PTHR34265:SF1">
    <property type="entry name" value="TYPE III PANTOTHENATE KINASE"/>
    <property type="match status" value="1"/>
</dbReference>
<keyword evidence="13 16" id="KW-0173">Coenzyme A biosynthesis</keyword>
<keyword evidence="18" id="KW-1185">Reference proteome</keyword>
<evidence type="ECO:0000256" key="2">
    <source>
        <dbReference type="ARBA" id="ARBA00001958"/>
    </source>
</evidence>
<keyword evidence="8 16" id="KW-0808">Transferase</keyword>
<keyword evidence="12 16" id="KW-0630">Potassium</keyword>
<comment type="cofactor">
    <cofactor evidence="2">
        <name>K(+)</name>
        <dbReference type="ChEBI" id="CHEBI:29103"/>
    </cofactor>
</comment>
<sequence length="273" mass="29129">MIPVLQEWSLLGMVLAVDIGNSNICIGGLVGESHREVLFTTRMVTRPRCTGDEYAAELKFLLGRLRVDCSACEGVIVCSVVPSLTAPLADACRRLTGKEALIVSCALDTGLTFRVDEPWRVGRDRIADAAAAAALYPLPCMTVDLGTATTYNVLSAQREFLGGFIVPGVQTSLRAISAGTAQLPPIAPEPPSNLIGRNTVEALNNGAMFGTAAMLDGLAERVEAQLGAPLTVIATGGLAPYIMPCCRRKIIYDSDLLFKGLALLWERNQDHLT</sequence>
<reference evidence="17" key="1">
    <citation type="submission" date="2009-12" db="EMBL/GenBank/DDBJ databases">
        <authorList>
            <person name="Weinstock G."/>
            <person name="Sodergren E."/>
            <person name="Clifton S."/>
            <person name="Fulton L."/>
            <person name="Fulton B."/>
            <person name="Courtney L."/>
            <person name="Fronick C."/>
            <person name="Harrison M."/>
            <person name="Strong C."/>
            <person name="Farmer C."/>
            <person name="Delahaunty K."/>
            <person name="Markovic C."/>
            <person name="Hall O."/>
            <person name="Minx P."/>
            <person name="Tomlinson C."/>
            <person name="Mitreva M."/>
            <person name="Nelson J."/>
            <person name="Hou S."/>
            <person name="Wollam A."/>
            <person name="Pepin K.H."/>
            <person name="Johnson M."/>
            <person name="Bhonagiri V."/>
            <person name="Nash W.E."/>
            <person name="Warren W."/>
            <person name="Chinwalla A."/>
            <person name="Mardis E.R."/>
            <person name="Wilson R.K."/>
        </authorList>
    </citation>
    <scope>NUCLEOTIDE SEQUENCE [LARGE SCALE GENOMIC DNA]</scope>
    <source>
        <strain evidence="17">DSM 15176</strain>
    </source>
</reference>
<dbReference type="EC" id="2.7.1.33" evidence="6 16"/>
<dbReference type="HAMAP" id="MF_01274">
    <property type="entry name" value="Pantothen_kinase_3"/>
    <property type="match status" value="1"/>
</dbReference>
<evidence type="ECO:0000256" key="5">
    <source>
        <dbReference type="ARBA" id="ARBA00011738"/>
    </source>
</evidence>
<keyword evidence="10 16" id="KW-0418">Kinase</keyword>
<feature type="binding site" evidence="16">
    <location>
        <position position="144"/>
    </location>
    <ligand>
        <name>K(+)</name>
        <dbReference type="ChEBI" id="CHEBI:29103"/>
    </ligand>
</feature>
<dbReference type="NCBIfam" id="TIGR00671">
    <property type="entry name" value="baf"/>
    <property type="match status" value="1"/>
</dbReference>
<evidence type="ECO:0000256" key="11">
    <source>
        <dbReference type="ARBA" id="ARBA00022840"/>
    </source>
</evidence>
<evidence type="ECO:0000256" key="8">
    <source>
        <dbReference type="ARBA" id="ARBA00022679"/>
    </source>
</evidence>
<organism evidence="17 18">
    <name type="scientific">Subdoligranulum variabile DSM 15176</name>
    <dbReference type="NCBI Taxonomy" id="411471"/>
    <lineage>
        <taxon>Bacteria</taxon>
        <taxon>Bacillati</taxon>
        <taxon>Bacillota</taxon>
        <taxon>Clostridia</taxon>
        <taxon>Eubacteriales</taxon>
        <taxon>Oscillospiraceae</taxon>
        <taxon>Subdoligranulum</taxon>
    </lineage>
</organism>
<evidence type="ECO:0000256" key="14">
    <source>
        <dbReference type="ARBA" id="ARBA00038036"/>
    </source>
</evidence>
<dbReference type="InterPro" id="IPR043129">
    <property type="entry name" value="ATPase_NBD"/>
</dbReference>
<comment type="cofactor">
    <cofactor evidence="16">
        <name>NH4(+)</name>
        <dbReference type="ChEBI" id="CHEBI:28938"/>
    </cofactor>
    <cofactor evidence="16">
        <name>K(+)</name>
        <dbReference type="ChEBI" id="CHEBI:29103"/>
    </cofactor>
    <text evidence="16">A monovalent cation. Ammonium or potassium.</text>
</comment>
<dbReference type="OrthoDB" id="9804707at2"/>
<evidence type="ECO:0000256" key="1">
    <source>
        <dbReference type="ARBA" id="ARBA00001206"/>
    </source>
</evidence>
<evidence type="ECO:0000256" key="7">
    <source>
        <dbReference type="ARBA" id="ARBA00022490"/>
    </source>
</evidence>
<dbReference type="HOGENOM" id="CLU_066627_1_0_9"/>
<accession>D1PMI6</accession>
<evidence type="ECO:0000313" key="17">
    <source>
        <dbReference type="EMBL" id="EFB75771.1"/>
    </source>
</evidence>
<comment type="subunit">
    <text evidence="5 16">Homodimer.</text>
</comment>